<comment type="caution">
    <text evidence="1">The sequence shown here is derived from an EMBL/GenBank/DDBJ whole genome shotgun (WGS) entry which is preliminary data.</text>
</comment>
<dbReference type="Proteomes" id="UP000478546">
    <property type="component" value="Unassembled WGS sequence"/>
</dbReference>
<gene>
    <name evidence="1" type="ORF">GWO68_01400</name>
</gene>
<dbReference type="InterPro" id="IPR021352">
    <property type="entry name" value="DUF2971"/>
</dbReference>
<evidence type="ECO:0000313" key="1">
    <source>
        <dbReference type="EMBL" id="NDK54559.1"/>
    </source>
</evidence>
<keyword evidence="2" id="KW-1185">Reference proteome</keyword>
<sequence length="254" mass="30723">MKHNAVIWRYMDIDKYTSLLKKRALFFCRADKFSDPFEGTIPKREAEFRIEESRLRAEYLGNTFDEEVAKANIEGLIDLHKRYKRGVIINCWHINNNESDAMWRLYLKDNEGVAIQSNVQRINQAFEKAKEQIEFSKVRYLDYENSIWYHPIDYPHKGYNLLTPFFHKRMEFCHEKEYRIYHQIYDAIDNPDYWETQEHNKGKFIDVDLNILIEKIYLPPTIDNSTYQNIVSLTNEYGYDFVFEKSKLQSEPYY</sequence>
<evidence type="ECO:0000313" key="2">
    <source>
        <dbReference type="Proteomes" id="UP000478546"/>
    </source>
</evidence>
<reference evidence="1 2" key="1">
    <citation type="submission" date="2020-01" db="EMBL/GenBank/DDBJ databases">
        <authorList>
            <person name="Kim M.K."/>
        </authorList>
    </citation>
    <scope>NUCLEOTIDE SEQUENCE [LARGE SCALE GENOMIC DNA]</scope>
    <source>
        <strain evidence="1 2">BT213</strain>
    </source>
</reference>
<proteinExistence type="predicted"/>
<dbReference type="EMBL" id="JAAEAA010000002">
    <property type="protein sequence ID" value="NDK54559.1"/>
    <property type="molecule type" value="Genomic_DNA"/>
</dbReference>
<protein>
    <submittedName>
        <fullName evidence="1">DUF2971 domain-containing protein</fullName>
    </submittedName>
</protein>
<organism evidence="1 2">
    <name type="scientific">Pontibacter fetidus</name>
    <dbReference type="NCBI Taxonomy" id="2700082"/>
    <lineage>
        <taxon>Bacteria</taxon>
        <taxon>Pseudomonadati</taxon>
        <taxon>Bacteroidota</taxon>
        <taxon>Cytophagia</taxon>
        <taxon>Cytophagales</taxon>
        <taxon>Hymenobacteraceae</taxon>
        <taxon>Pontibacter</taxon>
    </lineage>
</organism>
<dbReference type="Pfam" id="PF11185">
    <property type="entry name" value="DUF2971"/>
    <property type="match status" value="1"/>
</dbReference>
<accession>A0A6B2GUI4</accession>
<name>A0A6B2GUI4_9BACT</name>
<dbReference type="AlphaFoldDB" id="A0A6B2GUI4"/>